<keyword evidence="2" id="KW-0812">Transmembrane</keyword>
<evidence type="ECO:0000256" key="2">
    <source>
        <dbReference type="SAM" id="Phobius"/>
    </source>
</evidence>
<comment type="caution">
    <text evidence="3">The sequence shown here is derived from an EMBL/GenBank/DDBJ whole genome shotgun (WGS) entry which is preliminary data.</text>
</comment>
<keyword evidence="2" id="KW-0472">Membrane</keyword>
<keyword evidence="4" id="KW-1185">Reference proteome</keyword>
<evidence type="ECO:0000313" key="4">
    <source>
        <dbReference type="Proteomes" id="UP001057455"/>
    </source>
</evidence>
<organism evidence="3 4">
    <name type="scientific">Babesia ovis</name>
    <dbReference type="NCBI Taxonomy" id="5869"/>
    <lineage>
        <taxon>Eukaryota</taxon>
        <taxon>Sar</taxon>
        <taxon>Alveolata</taxon>
        <taxon>Apicomplexa</taxon>
        <taxon>Aconoidasida</taxon>
        <taxon>Piroplasmida</taxon>
        <taxon>Babesiidae</taxon>
        <taxon>Babesia</taxon>
    </lineage>
</organism>
<feature type="transmembrane region" description="Helical" evidence="2">
    <location>
        <begin position="854"/>
        <end position="873"/>
    </location>
</feature>
<keyword evidence="2" id="KW-1133">Transmembrane helix</keyword>
<reference evidence="3" key="1">
    <citation type="submission" date="2019-12" db="EMBL/GenBank/DDBJ databases">
        <title>Genome sequence of Babesia ovis.</title>
        <authorList>
            <person name="Yamagishi J."/>
            <person name="Sevinc F."/>
            <person name="Xuan X."/>
        </authorList>
    </citation>
    <scope>NUCLEOTIDE SEQUENCE</scope>
    <source>
        <strain evidence="3">Selcuk</strain>
    </source>
</reference>
<protein>
    <submittedName>
        <fullName evidence="3">Variant erythrocyte surface antigen alpha subunit, putative</fullName>
    </submittedName>
</protein>
<evidence type="ECO:0000313" key="3">
    <source>
        <dbReference type="EMBL" id="GFE54381.1"/>
    </source>
</evidence>
<accession>A0A9W5TBM1</accession>
<evidence type="ECO:0000256" key="1">
    <source>
        <dbReference type="SAM" id="MobiDB-lite"/>
    </source>
</evidence>
<dbReference type="EMBL" id="BLIY01000016">
    <property type="protein sequence ID" value="GFE54381.1"/>
    <property type="molecule type" value="Genomic_DNA"/>
</dbReference>
<dbReference type="AlphaFoldDB" id="A0A9W5TBM1"/>
<dbReference type="InterPro" id="IPR024751">
    <property type="entry name" value="VESA1"/>
</dbReference>
<dbReference type="Proteomes" id="UP001057455">
    <property type="component" value="Unassembled WGS sequence"/>
</dbReference>
<proteinExistence type="predicted"/>
<gene>
    <name evidence="3" type="ORF">BaOVIS_017850</name>
</gene>
<name>A0A9W5TBM1_BABOV</name>
<dbReference type="Pfam" id="PF12785">
    <property type="entry name" value="VESA1_N"/>
    <property type="match status" value="1"/>
</dbReference>
<feature type="region of interest" description="Disordered" evidence="1">
    <location>
        <begin position="99"/>
        <end position="124"/>
    </location>
</feature>
<sequence>MIFTRGAINLRNNLLIDVEGYLDKEELRVVRGTLRDLQGVEGTRRISGLLEGVSSGLGLFVGYSDKSQGVKEGDIVRDGIGRCGKDSGKCTCDSKCSDGNQKYTSSYKREGSTPGGTGTTDDNMSWDEIYDECISSGTSGTDSAPSGTSGTLATLARILLGAIPLVFSGLSYMAWMAGSNKWSKDNTTTAENFLLCQFMMRMGYTPSQLRKVTGDQLYPQVIKECGVLGKEEVKGNYATYLDELRKKALPEAGKKDTKEHSLLKLNILCSGYFRSLHTLDTIRDPRPRTPNTIREILYWLTSLPYCPIYRTLVPKVQEMIRRIGSKSGGSGQGESVVMFYGTTGNGSPLTVSDENCASYLLGGALVAPMVLLCIQDTVECLVGRVTDVSRPEGWPYCKYGVGVKCDDEGKDGTGCKSWICPEAVENGQAYWDAVKKGNEEEKKKAWQTLIKAEQCGKNGGSSGASNPSPLQAFLTDCLKGFTCPVVMDDSSTTGTSGSTGSSGKEYQENLQKLRDKKDKSTLEDYNEAYPGFLDHRTHTMSVFGQECAVPMGFSGSFRKDSSQCVGLGIYGALSYYSNDDVYSASLYQITRCISSLTRRVPRSTGTLYGFFYGLGGMCNGGGGGKFKPKLEEELRCCPGWRDPECLMDAVKEWTESDHSTKHKKERKKNNYTSGSLHACNNETKDGNPSCGDYLRPITGYLYNSVATVYCDTYISWIVHLTGVLHSGLKSLLDEFRNINCKEAGCKDKDGKDDCKCPSNGCKEGTHGVVNSGTGNKEGCCCPSVADCVGVHGLFYRFGFSYTDPRAVSGKGYGGGDKYKRQCKQFYERLKKVIEGGPFINVFKEIYRFLYSTRALFGVYIGVYWSAVLGYLVYSMTVNLDLVHIQSHWKPAQSHLVPLQRILADGSRNVKRVCTLGYFQDSGDSLLSQGVSDVYL</sequence>